<evidence type="ECO:0000313" key="3">
    <source>
        <dbReference type="Proteomes" id="UP000219374"/>
    </source>
</evidence>
<dbReference type="PANTHER" id="PTHR34309:SF1">
    <property type="entry name" value="PROTEIN GLCG"/>
    <property type="match status" value="1"/>
</dbReference>
<keyword evidence="1" id="KW-0732">Signal</keyword>
<reference evidence="2 3" key="1">
    <citation type="submission" date="2017-09" db="EMBL/GenBank/DDBJ databases">
        <authorList>
            <person name="Ehlers B."/>
            <person name="Leendertz F.H."/>
        </authorList>
    </citation>
    <scope>NUCLEOTIDE SEQUENCE [LARGE SCALE GENOMIC DNA]</scope>
    <source>
        <strain evidence="2 3">CGMCC 1.10978</strain>
    </source>
</reference>
<accession>A0A286CWH7</accession>
<dbReference type="AlphaFoldDB" id="A0A286CWH7"/>
<dbReference type="RefSeq" id="WP_202926304.1">
    <property type="nucleotide sequence ID" value="NZ_OCND01000001.1"/>
</dbReference>
<protein>
    <submittedName>
        <fullName evidence="2">Uncharacterized conserved protein GlcG, DUF336 family</fullName>
    </submittedName>
</protein>
<dbReference type="InterPro" id="IPR052517">
    <property type="entry name" value="GlcG_carb_metab_protein"/>
</dbReference>
<dbReference type="PANTHER" id="PTHR34309">
    <property type="entry name" value="SLR1406 PROTEIN"/>
    <property type="match status" value="1"/>
</dbReference>
<dbReference type="InterPro" id="IPR038084">
    <property type="entry name" value="PduO/GlcC-like_sf"/>
</dbReference>
<feature type="signal peptide" evidence="1">
    <location>
        <begin position="1"/>
        <end position="22"/>
    </location>
</feature>
<dbReference type="SUPFAM" id="SSF143744">
    <property type="entry name" value="GlcG-like"/>
    <property type="match status" value="1"/>
</dbReference>
<name>A0A286CWH7_9GAMM</name>
<proteinExistence type="predicted"/>
<organism evidence="2 3">
    <name type="scientific">Pseudoxanthomonas wuyuanensis</name>
    <dbReference type="NCBI Taxonomy" id="1073196"/>
    <lineage>
        <taxon>Bacteria</taxon>
        <taxon>Pseudomonadati</taxon>
        <taxon>Pseudomonadota</taxon>
        <taxon>Gammaproteobacteria</taxon>
        <taxon>Lysobacterales</taxon>
        <taxon>Lysobacteraceae</taxon>
        <taxon>Pseudoxanthomonas</taxon>
    </lineage>
</organism>
<dbReference type="EMBL" id="OCND01000001">
    <property type="protein sequence ID" value="SOD50738.1"/>
    <property type="molecule type" value="Genomic_DNA"/>
</dbReference>
<evidence type="ECO:0000256" key="1">
    <source>
        <dbReference type="SAM" id="SignalP"/>
    </source>
</evidence>
<gene>
    <name evidence="2" type="ORF">SAMN06296416_101298</name>
</gene>
<evidence type="ECO:0000313" key="2">
    <source>
        <dbReference type="EMBL" id="SOD50738.1"/>
    </source>
</evidence>
<dbReference type="InterPro" id="IPR005624">
    <property type="entry name" value="PduO/GlcC-like"/>
</dbReference>
<dbReference type="Pfam" id="PF03928">
    <property type="entry name" value="HbpS-like"/>
    <property type="match status" value="1"/>
</dbReference>
<feature type="chain" id="PRO_5012628731" evidence="1">
    <location>
        <begin position="23"/>
        <end position="160"/>
    </location>
</feature>
<dbReference type="Proteomes" id="UP000219374">
    <property type="component" value="Unassembled WGS sequence"/>
</dbReference>
<dbReference type="Gene3D" id="3.30.450.150">
    <property type="entry name" value="Haem-degrading domain"/>
    <property type="match status" value="1"/>
</dbReference>
<sequence length="160" mass="16194">MKPILASLAATAALFASSGPQAQTMRPFLDFKTADAIRDHCLANAGKAGHSVAVAVFDDGGDLASYSNHGASPAAAAVAQWKGRSAAVYRRSTRETAAWNAPTAPMMATMEGGVPLFARDGTPIGGVGVSGASSEFDAECGTRAAEAAGLRVSRPEPGSE</sequence>
<keyword evidence="3" id="KW-1185">Reference proteome</keyword>